<comment type="function">
    <text evidence="9">Component of the transport system for branched-chain amino acids.</text>
</comment>
<feature type="transmembrane region" description="Helical" evidence="9">
    <location>
        <begin position="146"/>
        <end position="164"/>
    </location>
</feature>
<dbReference type="GO" id="GO:0015820">
    <property type="term" value="P:L-leucine transport"/>
    <property type="evidence" value="ECO:0007669"/>
    <property type="project" value="TreeGrafter"/>
</dbReference>
<dbReference type="STRING" id="1702221.AALO17_23580"/>
<evidence type="ECO:0000313" key="10">
    <source>
        <dbReference type="EMBL" id="AMK55492.1"/>
    </source>
</evidence>
<sequence length="370" mass="39402">MYGMNRQTLFLGITLFSMFFGAGNLIFSPYMAAQAGSLTPAALLGFVITAVVLPVSAIVIIAPYGSASRMISRLWKPLGPVFLTLVYLLIGPCIAIPRTAGTSLEMWTWLIGSGWMPRILYTVVFFALASLLALHPGKLKDILGKLLGPALLILILLLCVPVLLHPGNVAQPSAEWADQPFFTGLEEGYQTMDILAAFCFSVVILLNIRQAHLKNVKRALLFAGLTAGVLLAVVYTLLAVSAMSRSTVLQPLSNGAQILSAMALETWGSAGQVLCGLIFLLACCNVCAGLLASCSEYFCELLPAIPYRLWLALFAAAGALLAVTGLDSILSWSGQLLSLICPVAILLLVTGLFRRPVMGQDPNGSAVSEK</sequence>
<feature type="transmembrane region" description="Helical" evidence="9">
    <location>
        <begin position="305"/>
        <end position="326"/>
    </location>
</feature>
<evidence type="ECO:0000256" key="6">
    <source>
        <dbReference type="ARBA" id="ARBA00022970"/>
    </source>
</evidence>
<dbReference type="GO" id="GO:0005886">
    <property type="term" value="C:plasma membrane"/>
    <property type="evidence" value="ECO:0007669"/>
    <property type="project" value="UniProtKB-SubCell"/>
</dbReference>
<dbReference type="PANTHER" id="PTHR30588">
    <property type="entry name" value="BRANCHED-CHAIN AMINO ACID TRANSPORT SYSTEM 2 CARRIER PROTEIN"/>
    <property type="match status" value="1"/>
</dbReference>
<gene>
    <name evidence="10" type="ORF">AALO17_23580</name>
</gene>
<dbReference type="EMBL" id="CP011391">
    <property type="protein sequence ID" value="AMK55492.1"/>
    <property type="molecule type" value="Genomic_DNA"/>
</dbReference>
<feature type="transmembrane region" description="Helical" evidence="9">
    <location>
        <begin position="77"/>
        <end position="97"/>
    </location>
</feature>
<evidence type="ECO:0000256" key="4">
    <source>
        <dbReference type="ARBA" id="ARBA00022475"/>
    </source>
</evidence>
<evidence type="ECO:0000256" key="1">
    <source>
        <dbReference type="ARBA" id="ARBA00004651"/>
    </source>
</evidence>
<organism evidence="10 11">
    <name type="scientific">Faecalibaculum rodentium</name>
    <dbReference type="NCBI Taxonomy" id="1702221"/>
    <lineage>
        <taxon>Bacteria</taxon>
        <taxon>Bacillati</taxon>
        <taxon>Bacillota</taxon>
        <taxon>Erysipelotrichia</taxon>
        <taxon>Erysipelotrichales</taxon>
        <taxon>Erysipelotrichaceae</taxon>
        <taxon>Faecalibaculum</taxon>
    </lineage>
</organism>
<dbReference type="Gene3D" id="1.20.1740.10">
    <property type="entry name" value="Amino acid/polyamine transporter I"/>
    <property type="match status" value="1"/>
</dbReference>
<evidence type="ECO:0000256" key="7">
    <source>
        <dbReference type="ARBA" id="ARBA00022989"/>
    </source>
</evidence>
<evidence type="ECO:0000256" key="8">
    <source>
        <dbReference type="ARBA" id="ARBA00023136"/>
    </source>
</evidence>
<keyword evidence="6 9" id="KW-0029">Amino-acid transport</keyword>
<keyword evidence="3 9" id="KW-0813">Transport</keyword>
<feature type="transmembrane region" description="Helical" evidence="9">
    <location>
        <begin position="189"/>
        <end position="208"/>
    </location>
</feature>
<dbReference type="GO" id="GO:0015190">
    <property type="term" value="F:L-leucine transmembrane transporter activity"/>
    <property type="evidence" value="ECO:0007669"/>
    <property type="project" value="TreeGrafter"/>
</dbReference>
<comment type="caution">
    <text evidence="9">Lacks conserved residue(s) required for the propagation of feature annotation.</text>
</comment>
<feature type="transmembrane region" description="Helical" evidence="9">
    <location>
        <begin position="9"/>
        <end position="30"/>
    </location>
</feature>
<keyword evidence="11" id="KW-1185">Reference proteome</keyword>
<dbReference type="GO" id="GO:0015818">
    <property type="term" value="P:isoleucine transport"/>
    <property type="evidence" value="ECO:0007669"/>
    <property type="project" value="TreeGrafter"/>
</dbReference>
<feature type="transmembrane region" description="Helical" evidence="9">
    <location>
        <begin position="220"/>
        <end position="243"/>
    </location>
</feature>
<dbReference type="PANTHER" id="PTHR30588:SF0">
    <property type="entry name" value="BRANCHED-CHAIN AMINO ACID PERMEASE BRNQ"/>
    <property type="match status" value="1"/>
</dbReference>
<evidence type="ECO:0000256" key="5">
    <source>
        <dbReference type="ARBA" id="ARBA00022692"/>
    </source>
</evidence>
<reference evidence="10 11" key="1">
    <citation type="journal article" date="2016" name="Gut Pathog.">
        <title>Whole genome sequencing of "Faecalibaculum rodentium" ALO17, isolated from C57BL/6J laboratory mouse feces.</title>
        <authorList>
            <person name="Lim S."/>
            <person name="Chang D.H."/>
            <person name="Ahn S."/>
            <person name="Kim B.C."/>
        </authorList>
    </citation>
    <scope>NUCLEOTIDE SEQUENCE [LARGE SCALE GENOMIC DNA]</scope>
    <source>
        <strain evidence="10 11">Alo17</strain>
    </source>
</reference>
<accession>A0A140DXW5</accession>
<feature type="transmembrane region" description="Helical" evidence="9">
    <location>
        <begin position="42"/>
        <end position="65"/>
    </location>
</feature>
<comment type="similarity">
    <text evidence="2 9">Belongs to the branched chain amino acid transporter family.</text>
</comment>
<evidence type="ECO:0000313" key="11">
    <source>
        <dbReference type="Proteomes" id="UP000069771"/>
    </source>
</evidence>
<dbReference type="KEGG" id="fro:AALO17_23580"/>
<feature type="transmembrane region" description="Helical" evidence="9">
    <location>
        <begin position="270"/>
        <end position="293"/>
    </location>
</feature>
<dbReference type="Pfam" id="PF05525">
    <property type="entry name" value="Branch_AA_trans"/>
    <property type="match status" value="1"/>
</dbReference>
<dbReference type="GO" id="GO:0005304">
    <property type="term" value="F:L-valine transmembrane transporter activity"/>
    <property type="evidence" value="ECO:0007669"/>
    <property type="project" value="TreeGrafter"/>
</dbReference>
<protein>
    <recommendedName>
        <fullName evidence="9">Branched-chain amino acid transport system carrier protein</fullName>
    </recommendedName>
</protein>
<keyword evidence="7 9" id="KW-1133">Transmembrane helix</keyword>
<dbReference type="Proteomes" id="UP000069771">
    <property type="component" value="Chromosome"/>
</dbReference>
<proteinExistence type="inferred from homology"/>
<dbReference type="NCBIfam" id="TIGR00796">
    <property type="entry name" value="livcs"/>
    <property type="match status" value="1"/>
</dbReference>
<dbReference type="AlphaFoldDB" id="A0A140DXW5"/>
<comment type="subcellular location">
    <subcellularLocation>
        <location evidence="1 9">Cell membrane</location>
        <topology evidence="1 9">Multi-pass membrane protein</topology>
    </subcellularLocation>
</comment>
<dbReference type="InterPro" id="IPR004685">
    <property type="entry name" value="Brnchd-chn_aa_trnsp_Livcs"/>
</dbReference>
<dbReference type="GO" id="GO:0015188">
    <property type="term" value="F:L-isoleucine transmembrane transporter activity"/>
    <property type="evidence" value="ECO:0007669"/>
    <property type="project" value="TreeGrafter"/>
</dbReference>
<evidence type="ECO:0000256" key="3">
    <source>
        <dbReference type="ARBA" id="ARBA00022448"/>
    </source>
</evidence>
<keyword evidence="5 9" id="KW-0812">Transmembrane</keyword>
<name>A0A140DXW5_9FIRM</name>
<feature type="transmembrane region" description="Helical" evidence="9">
    <location>
        <begin position="332"/>
        <end position="353"/>
    </location>
</feature>
<evidence type="ECO:0000256" key="9">
    <source>
        <dbReference type="RuleBase" id="RU362122"/>
    </source>
</evidence>
<keyword evidence="8 9" id="KW-0472">Membrane</keyword>
<feature type="transmembrane region" description="Helical" evidence="9">
    <location>
        <begin position="109"/>
        <end position="134"/>
    </location>
</feature>
<evidence type="ECO:0000256" key="2">
    <source>
        <dbReference type="ARBA" id="ARBA00008540"/>
    </source>
</evidence>
<keyword evidence="4" id="KW-1003">Cell membrane</keyword>
<dbReference type="PATRIC" id="fig|1702221.3.peg.2290"/>